<dbReference type="Proteomes" id="UP000009234">
    <property type="component" value="Chromosome"/>
</dbReference>
<feature type="domain" description="XdhC Rossmann" evidence="2">
    <location>
        <begin position="197"/>
        <end position="340"/>
    </location>
</feature>
<reference evidence="4" key="1">
    <citation type="submission" date="2011-05" db="EMBL/GenBank/DDBJ databases">
        <title>Complete sequence of Desulfotomaculum ruminis DSM 2154.</title>
        <authorList>
            <person name="Lucas S."/>
            <person name="Copeland A."/>
            <person name="Lapidus A."/>
            <person name="Cheng J.-F."/>
            <person name="Goodwin L."/>
            <person name="Pitluck S."/>
            <person name="Lu M."/>
            <person name="Detter J.C."/>
            <person name="Han C."/>
            <person name="Tapia R."/>
            <person name="Land M."/>
            <person name="Hauser L."/>
            <person name="Kyrpides N."/>
            <person name="Ivanova N."/>
            <person name="Mikhailova N."/>
            <person name="Pagani I."/>
            <person name="Stams A.J.M."/>
            <person name="Plugge C.M."/>
            <person name="Muyzer G."/>
            <person name="Kuever J."/>
            <person name="Parshina S.N."/>
            <person name="Ivanova A.E."/>
            <person name="Nazina T.N."/>
            <person name="Brambilla E."/>
            <person name="Spring S."/>
            <person name="Klenk H.-P."/>
            <person name="Woyke T."/>
        </authorList>
    </citation>
    <scope>NUCLEOTIDE SEQUENCE [LARGE SCALE GENOMIC DNA]</scope>
    <source>
        <strain evidence="4">ATCC 23193 / DSM 2154 / NCIB 8452 / DL</strain>
    </source>
</reference>
<reference evidence="3 4" key="2">
    <citation type="journal article" date="2012" name="Stand. Genomic Sci.">
        <title>Complete genome sequence of the sulfate-reducing firmicute Desulfotomaculum ruminis type strain (DL(T)).</title>
        <authorList>
            <person name="Spring S."/>
            <person name="Visser M."/>
            <person name="Lu M."/>
            <person name="Copeland A."/>
            <person name="Lapidus A."/>
            <person name="Lucas S."/>
            <person name="Cheng J.F."/>
            <person name="Han C."/>
            <person name="Tapia R."/>
            <person name="Goodwin L.A."/>
            <person name="Pitluck S."/>
            <person name="Ivanova N."/>
            <person name="Land M."/>
            <person name="Hauser L."/>
            <person name="Larimer F."/>
            <person name="Rohde M."/>
            <person name="Goker M."/>
            <person name="Detter J.C."/>
            <person name="Kyrpides N.C."/>
            <person name="Woyke T."/>
            <person name="Schaap P.J."/>
            <person name="Plugge C.M."/>
            <person name="Muyzer G."/>
            <person name="Kuever J."/>
            <person name="Pereira I.A."/>
            <person name="Parshina S.N."/>
            <person name="Bernier-Latmani R."/>
            <person name="Stams A.J."/>
            <person name="Klenk H.P."/>
        </authorList>
    </citation>
    <scope>NUCLEOTIDE SEQUENCE [LARGE SCALE GENOMIC DNA]</scope>
    <source>
        <strain evidence="4">ATCC 23193 / DSM 2154 / NCIB 8452 / DL</strain>
    </source>
</reference>
<dbReference type="InterPro" id="IPR052698">
    <property type="entry name" value="MoCofactor_Util/Proc"/>
</dbReference>
<feature type="domain" description="XdhC- CoxI" evidence="1">
    <location>
        <begin position="13"/>
        <end position="78"/>
    </location>
</feature>
<accession>F6DS54</accession>
<evidence type="ECO:0000259" key="1">
    <source>
        <dbReference type="Pfam" id="PF02625"/>
    </source>
</evidence>
<dbReference type="Pfam" id="PF13478">
    <property type="entry name" value="XdhC_C"/>
    <property type="match status" value="1"/>
</dbReference>
<dbReference type="KEGG" id="dru:Desru_0530"/>
<name>F6DS54_DESRL</name>
<dbReference type="PANTHER" id="PTHR30388">
    <property type="entry name" value="ALDEHYDE OXIDOREDUCTASE MOLYBDENUM COFACTOR ASSEMBLY PROTEIN"/>
    <property type="match status" value="1"/>
</dbReference>
<dbReference type="Gene3D" id="3.40.50.720">
    <property type="entry name" value="NAD(P)-binding Rossmann-like Domain"/>
    <property type="match status" value="1"/>
</dbReference>
<dbReference type="EMBL" id="CP002780">
    <property type="protein sequence ID" value="AEG58816.1"/>
    <property type="molecule type" value="Genomic_DNA"/>
</dbReference>
<evidence type="ECO:0000313" key="4">
    <source>
        <dbReference type="Proteomes" id="UP000009234"/>
    </source>
</evidence>
<dbReference type="eggNOG" id="COG1975">
    <property type="taxonomic scope" value="Bacteria"/>
</dbReference>
<dbReference type="STRING" id="696281.Desru_0530"/>
<sequence length="348" mass="38112">MMKKLYRSAWQLIKNGECFVQATVLTQSGSSPRTAGAKMIVRQDQSIVGTIGGGLVEAEVQKMAQDIFETKESIIRQFNLTGAQSGEMGMICGGKMEILVEYLDAADPLLHTLYQDIIKAIETGEKTVLVTPLSQRKKDQGAEAFLIKNTGSITGLFNGPAAWLERLAGAAKGKYPRVVVLEENRFLLEPINTYGTVYIFGAGHVSQKLALLTSMVDFVTVILDDRAAFANRERFPTADRVVVLENFEQAFTNLGINEESYVVIVTRGHAHDQTVLAQALKTTACYIGMIGSQKKRDTLYRALKKQGFSAEELAKVYAPIGLDIDAETPEEIAVSITAELIKVRAGQN</sequence>
<organism evidence="3 4">
    <name type="scientific">Desulforamulus ruminis (strain ATCC 23193 / DSM 2154 / NCIMB 8452 / DL)</name>
    <name type="common">Desulfotomaculum ruminis</name>
    <dbReference type="NCBI Taxonomy" id="696281"/>
    <lineage>
        <taxon>Bacteria</taxon>
        <taxon>Bacillati</taxon>
        <taxon>Bacillota</taxon>
        <taxon>Clostridia</taxon>
        <taxon>Eubacteriales</taxon>
        <taxon>Peptococcaceae</taxon>
        <taxon>Desulforamulus</taxon>
    </lineage>
</organism>
<evidence type="ECO:0000259" key="2">
    <source>
        <dbReference type="Pfam" id="PF13478"/>
    </source>
</evidence>
<dbReference type="InterPro" id="IPR003777">
    <property type="entry name" value="XdhC_CoxI"/>
</dbReference>
<dbReference type="RefSeq" id="WP_013840591.1">
    <property type="nucleotide sequence ID" value="NC_015589.1"/>
</dbReference>
<protein>
    <recommendedName>
        <fullName evidence="5">XshC-Cox1-family protein</fullName>
    </recommendedName>
</protein>
<proteinExistence type="predicted"/>
<evidence type="ECO:0000313" key="3">
    <source>
        <dbReference type="EMBL" id="AEG58816.1"/>
    </source>
</evidence>
<keyword evidence="4" id="KW-1185">Reference proteome</keyword>
<dbReference type="PANTHER" id="PTHR30388:SF6">
    <property type="entry name" value="XANTHINE DEHYDROGENASE SUBUNIT A-RELATED"/>
    <property type="match status" value="1"/>
</dbReference>
<dbReference type="HOGENOM" id="CLU_041115_1_1_9"/>
<dbReference type="AlphaFoldDB" id="F6DS54"/>
<dbReference type="Pfam" id="PF02625">
    <property type="entry name" value="XdhC_CoxI"/>
    <property type="match status" value="1"/>
</dbReference>
<dbReference type="InterPro" id="IPR027051">
    <property type="entry name" value="XdhC_Rossmann_dom"/>
</dbReference>
<gene>
    <name evidence="3" type="ordered locus">Desru_0530</name>
</gene>
<evidence type="ECO:0008006" key="5">
    <source>
        <dbReference type="Google" id="ProtNLM"/>
    </source>
</evidence>
<dbReference type="NCBIfam" id="NF045664">
    <property type="entry name" value="XdhC_rel_AOR"/>
    <property type="match status" value="1"/>
</dbReference>